<keyword evidence="7" id="KW-1185">Reference proteome</keyword>
<evidence type="ECO:0000313" key="6">
    <source>
        <dbReference type="EMBL" id="KAF5179219.1"/>
    </source>
</evidence>
<dbReference type="Pfam" id="PF04043">
    <property type="entry name" value="PMEI"/>
    <property type="match status" value="1"/>
</dbReference>
<evidence type="ECO:0000256" key="3">
    <source>
        <dbReference type="ARBA" id="ARBA00038471"/>
    </source>
</evidence>
<comment type="similarity">
    <text evidence="3">Belongs to the PMEI family.</text>
</comment>
<dbReference type="InterPro" id="IPR035513">
    <property type="entry name" value="Invertase/methylesterase_inhib"/>
</dbReference>
<evidence type="ECO:0000256" key="2">
    <source>
        <dbReference type="ARBA" id="ARBA00023157"/>
    </source>
</evidence>
<keyword evidence="2" id="KW-1015">Disulfide bond</keyword>
<evidence type="ECO:0000256" key="1">
    <source>
        <dbReference type="ARBA" id="ARBA00022729"/>
    </source>
</evidence>
<dbReference type="SMART" id="SM00856">
    <property type="entry name" value="PMEI"/>
    <property type="match status" value="1"/>
</dbReference>
<dbReference type="SUPFAM" id="SSF101148">
    <property type="entry name" value="Plant invertase/pectin methylesterase inhibitor"/>
    <property type="match status" value="1"/>
</dbReference>
<dbReference type="InterPro" id="IPR052421">
    <property type="entry name" value="PCW_Enzyme_Inhibitor"/>
</dbReference>
<dbReference type="InterPro" id="IPR006501">
    <property type="entry name" value="Pectinesterase_inhib_dom"/>
</dbReference>
<keyword evidence="1 4" id="KW-0732">Signal</keyword>
<dbReference type="PANTHER" id="PTHR36710:SF18">
    <property type="entry name" value="PECTINESTERASE INHIBITOR 5-RELATED"/>
    <property type="match status" value="1"/>
</dbReference>
<feature type="chain" id="PRO_5029800732" description="Pectinesterase inhibitor domain-containing protein" evidence="4">
    <location>
        <begin position="27"/>
        <end position="178"/>
    </location>
</feature>
<evidence type="ECO:0000259" key="5">
    <source>
        <dbReference type="SMART" id="SM00856"/>
    </source>
</evidence>
<proteinExistence type="inferred from homology"/>
<feature type="domain" description="Pectinesterase inhibitor" evidence="5">
    <location>
        <begin position="32"/>
        <end position="166"/>
    </location>
</feature>
<reference evidence="6 7" key="1">
    <citation type="submission" date="2020-06" db="EMBL/GenBank/DDBJ databases">
        <title>Transcriptomic and genomic resources for Thalictrum thalictroides and T. hernandezii: Facilitating candidate gene discovery in an emerging model plant lineage.</title>
        <authorList>
            <person name="Arias T."/>
            <person name="Riano-Pachon D.M."/>
            <person name="Di Stilio V.S."/>
        </authorList>
    </citation>
    <scope>NUCLEOTIDE SEQUENCE [LARGE SCALE GENOMIC DNA]</scope>
    <source>
        <strain evidence="7">cv. WT478/WT964</strain>
        <tissue evidence="6">Leaves</tissue>
    </source>
</reference>
<dbReference type="Gene3D" id="1.20.140.40">
    <property type="entry name" value="Invertase/pectin methylesterase inhibitor family protein"/>
    <property type="match status" value="1"/>
</dbReference>
<evidence type="ECO:0000256" key="4">
    <source>
        <dbReference type="SAM" id="SignalP"/>
    </source>
</evidence>
<dbReference type="CDD" id="cd15797">
    <property type="entry name" value="PMEI"/>
    <property type="match status" value="1"/>
</dbReference>
<dbReference type="InterPro" id="IPR034086">
    <property type="entry name" value="PMEI_plant"/>
</dbReference>
<dbReference type="EMBL" id="JABWDY010039114">
    <property type="protein sequence ID" value="KAF5179219.1"/>
    <property type="molecule type" value="Genomic_DNA"/>
</dbReference>
<dbReference type="GO" id="GO:0046910">
    <property type="term" value="F:pectinesterase inhibitor activity"/>
    <property type="evidence" value="ECO:0007669"/>
    <property type="project" value="InterPro"/>
</dbReference>
<protein>
    <recommendedName>
        <fullName evidence="5">Pectinesterase inhibitor domain-containing protein</fullName>
    </recommendedName>
</protein>
<dbReference type="PANTHER" id="PTHR36710">
    <property type="entry name" value="PECTINESTERASE INHIBITOR-LIKE"/>
    <property type="match status" value="1"/>
</dbReference>
<comment type="caution">
    <text evidence="6">The sequence shown here is derived from an EMBL/GenBank/DDBJ whole genome shotgun (WGS) entry which is preliminary data.</text>
</comment>
<sequence>MAADLMKSFLVVALLVLLRFSHHSSARIGEQLSSDLISKYCSETRDAKLCAKILNGASFIPSADLYGAVDIAIRTATNKVSEMSSYAKTMMLKATRLKEEYTMCSKIYDNAVIALVDAGSLLGKHAYQNVISNANHMRQEVAACEAAFKKKRHSPLKQGNHIILVLGDVITVMAKKLT</sequence>
<dbReference type="AlphaFoldDB" id="A0A7J6V2I5"/>
<dbReference type="Proteomes" id="UP000554482">
    <property type="component" value="Unassembled WGS sequence"/>
</dbReference>
<gene>
    <name evidence="6" type="ORF">FRX31_031196</name>
</gene>
<dbReference type="NCBIfam" id="TIGR01614">
    <property type="entry name" value="PME_inhib"/>
    <property type="match status" value="1"/>
</dbReference>
<name>A0A7J6V2I5_THATH</name>
<accession>A0A7J6V2I5</accession>
<feature type="signal peptide" evidence="4">
    <location>
        <begin position="1"/>
        <end position="26"/>
    </location>
</feature>
<evidence type="ECO:0000313" key="7">
    <source>
        <dbReference type="Proteomes" id="UP000554482"/>
    </source>
</evidence>
<organism evidence="6 7">
    <name type="scientific">Thalictrum thalictroides</name>
    <name type="common">Rue-anemone</name>
    <name type="synonym">Anemone thalictroides</name>
    <dbReference type="NCBI Taxonomy" id="46969"/>
    <lineage>
        <taxon>Eukaryota</taxon>
        <taxon>Viridiplantae</taxon>
        <taxon>Streptophyta</taxon>
        <taxon>Embryophyta</taxon>
        <taxon>Tracheophyta</taxon>
        <taxon>Spermatophyta</taxon>
        <taxon>Magnoliopsida</taxon>
        <taxon>Ranunculales</taxon>
        <taxon>Ranunculaceae</taxon>
        <taxon>Thalictroideae</taxon>
        <taxon>Thalictrum</taxon>
    </lineage>
</organism>